<dbReference type="InterPro" id="IPR037523">
    <property type="entry name" value="VOC_core"/>
</dbReference>
<keyword evidence="4" id="KW-1185">Reference proteome</keyword>
<dbReference type="Pfam" id="PF13508">
    <property type="entry name" value="Acetyltransf_7"/>
    <property type="match status" value="1"/>
</dbReference>
<feature type="domain" description="N-acetyltransferase" evidence="1">
    <location>
        <begin position="140"/>
        <end position="278"/>
    </location>
</feature>
<dbReference type="Proteomes" id="UP000241964">
    <property type="component" value="Unassembled WGS sequence"/>
</dbReference>
<evidence type="ECO:0000259" key="2">
    <source>
        <dbReference type="PROSITE" id="PS51819"/>
    </source>
</evidence>
<dbReference type="AlphaFoldDB" id="A0A2P8G092"/>
<sequence>MQVENDKPEPFISHAEPVLSVKDVAETVKYWHEVLGFPGHWTWGTPPNHGGVSWHGAFVQFSRDVEAADRMRGQCVWIRVKNIRELYQSHLDRKADIIMHLEKQPWGFDEYVVKDLNGSYITFAAPATSGGESKSQALPAQVRTLGRALTTDEYRKLAESVGWSGTQSDDVLQQKLDATLFIAVAENTETGEVVGCALVLGDGLSFFYIKDVMVHRDWQRKQVGSAVMREVKRWLDANAPQGALVGLFTGQGLAPFYQQTGFGEAFGMIRIIDRSQLG</sequence>
<dbReference type="GO" id="GO:0016747">
    <property type="term" value="F:acyltransferase activity, transferring groups other than amino-acyl groups"/>
    <property type="evidence" value="ECO:0007669"/>
    <property type="project" value="InterPro"/>
</dbReference>
<gene>
    <name evidence="3" type="ORF">CLV60_108250</name>
</gene>
<evidence type="ECO:0000313" key="3">
    <source>
        <dbReference type="EMBL" id="PSL27393.1"/>
    </source>
</evidence>
<dbReference type="Gene3D" id="3.10.180.10">
    <property type="entry name" value="2,3-Dihydroxybiphenyl 1,2-Dioxygenase, domain 1"/>
    <property type="match status" value="1"/>
</dbReference>
<dbReference type="PROSITE" id="PS51819">
    <property type="entry name" value="VOC"/>
    <property type="match status" value="1"/>
</dbReference>
<dbReference type="InterPro" id="IPR029068">
    <property type="entry name" value="Glyas_Bleomycin-R_OHBP_Dase"/>
</dbReference>
<accession>A0A2P8G092</accession>
<name>A0A2P8G092_9BACT</name>
<evidence type="ECO:0000313" key="4">
    <source>
        <dbReference type="Proteomes" id="UP000241964"/>
    </source>
</evidence>
<protein>
    <submittedName>
        <fullName evidence="3">Acetyltransferase (GNAT) family protein</fullName>
    </submittedName>
</protein>
<dbReference type="InterPro" id="IPR016181">
    <property type="entry name" value="Acyl_CoA_acyltransferase"/>
</dbReference>
<dbReference type="SUPFAM" id="SSF55729">
    <property type="entry name" value="Acyl-CoA N-acyltransferases (Nat)"/>
    <property type="match status" value="1"/>
</dbReference>
<dbReference type="RefSeq" id="WP_106596790.1">
    <property type="nucleotide sequence ID" value="NZ_PYAS01000008.1"/>
</dbReference>
<feature type="domain" description="VOC" evidence="2">
    <location>
        <begin position="11"/>
        <end position="126"/>
    </location>
</feature>
<organism evidence="3 4">
    <name type="scientific">Dyadobacter jiangsuensis</name>
    <dbReference type="NCBI Taxonomy" id="1591085"/>
    <lineage>
        <taxon>Bacteria</taxon>
        <taxon>Pseudomonadati</taxon>
        <taxon>Bacteroidota</taxon>
        <taxon>Cytophagia</taxon>
        <taxon>Cytophagales</taxon>
        <taxon>Spirosomataceae</taxon>
        <taxon>Dyadobacter</taxon>
    </lineage>
</organism>
<dbReference type="CDD" id="cd04301">
    <property type="entry name" value="NAT_SF"/>
    <property type="match status" value="1"/>
</dbReference>
<reference evidence="3 4" key="1">
    <citation type="submission" date="2018-03" db="EMBL/GenBank/DDBJ databases">
        <title>Genomic Encyclopedia of Archaeal and Bacterial Type Strains, Phase II (KMG-II): from individual species to whole genera.</title>
        <authorList>
            <person name="Goeker M."/>
        </authorList>
    </citation>
    <scope>NUCLEOTIDE SEQUENCE [LARGE SCALE GENOMIC DNA]</scope>
    <source>
        <strain evidence="3 4">DSM 29057</strain>
    </source>
</reference>
<dbReference type="InterPro" id="IPR000182">
    <property type="entry name" value="GNAT_dom"/>
</dbReference>
<dbReference type="SUPFAM" id="SSF54593">
    <property type="entry name" value="Glyoxalase/Bleomycin resistance protein/Dihydroxybiphenyl dioxygenase"/>
    <property type="match status" value="1"/>
</dbReference>
<keyword evidence="3" id="KW-0808">Transferase</keyword>
<evidence type="ECO:0000259" key="1">
    <source>
        <dbReference type="PROSITE" id="PS51186"/>
    </source>
</evidence>
<dbReference type="OrthoDB" id="9798201at2"/>
<dbReference type="Gene3D" id="3.40.630.30">
    <property type="match status" value="1"/>
</dbReference>
<dbReference type="EMBL" id="PYAS01000008">
    <property type="protein sequence ID" value="PSL27393.1"/>
    <property type="molecule type" value="Genomic_DNA"/>
</dbReference>
<dbReference type="PROSITE" id="PS51186">
    <property type="entry name" value="GNAT"/>
    <property type="match status" value="1"/>
</dbReference>
<proteinExistence type="predicted"/>
<comment type="caution">
    <text evidence="3">The sequence shown here is derived from an EMBL/GenBank/DDBJ whole genome shotgun (WGS) entry which is preliminary data.</text>
</comment>